<reference evidence="1" key="1">
    <citation type="submission" date="2020-05" db="EMBL/GenBank/DDBJ databases">
        <title>Large-scale comparative analyses of tick genomes elucidate their genetic diversity and vector capacities.</title>
        <authorList>
            <person name="Jia N."/>
            <person name="Wang J."/>
            <person name="Shi W."/>
            <person name="Du L."/>
            <person name="Sun Y."/>
            <person name="Zhan W."/>
            <person name="Jiang J."/>
            <person name="Wang Q."/>
            <person name="Zhang B."/>
            <person name="Ji P."/>
            <person name="Sakyi L.B."/>
            <person name="Cui X."/>
            <person name="Yuan T."/>
            <person name="Jiang B."/>
            <person name="Yang W."/>
            <person name="Lam T.T.-Y."/>
            <person name="Chang Q."/>
            <person name="Ding S."/>
            <person name="Wang X."/>
            <person name="Zhu J."/>
            <person name="Ruan X."/>
            <person name="Zhao L."/>
            <person name="Wei J."/>
            <person name="Que T."/>
            <person name="Du C."/>
            <person name="Cheng J."/>
            <person name="Dai P."/>
            <person name="Han X."/>
            <person name="Huang E."/>
            <person name="Gao Y."/>
            <person name="Liu J."/>
            <person name="Shao H."/>
            <person name="Ye R."/>
            <person name="Li L."/>
            <person name="Wei W."/>
            <person name="Wang X."/>
            <person name="Wang C."/>
            <person name="Yang T."/>
            <person name="Huo Q."/>
            <person name="Li W."/>
            <person name="Guo W."/>
            <person name="Chen H."/>
            <person name="Zhou L."/>
            <person name="Ni X."/>
            <person name="Tian J."/>
            <person name="Zhou Y."/>
            <person name="Sheng Y."/>
            <person name="Liu T."/>
            <person name="Pan Y."/>
            <person name="Xia L."/>
            <person name="Li J."/>
            <person name="Zhao F."/>
            <person name="Cao W."/>
        </authorList>
    </citation>
    <scope>NUCLEOTIDE SEQUENCE</scope>
    <source>
        <strain evidence="1">Hyas-2018</strain>
    </source>
</reference>
<evidence type="ECO:0000313" key="2">
    <source>
        <dbReference type="Proteomes" id="UP000821845"/>
    </source>
</evidence>
<proteinExistence type="predicted"/>
<organism evidence="1 2">
    <name type="scientific">Hyalomma asiaticum</name>
    <name type="common">Tick</name>
    <dbReference type="NCBI Taxonomy" id="266040"/>
    <lineage>
        <taxon>Eukaryota</taxon>
        <taxon>Metazoa</taxon>
        <taxon>Ecdysozoa</taxon>
        <taxon>Arthropoda</taxon>
        <taxon>Chelicerata</taxon>
        <taxon>Arachnida</taxon>
        <taxon>Acari</taxon>
        <taxon>Parasitiformes</taxon>
        <taxon>Ixodida</taxon>
        <taxon>Ixodoidea</taxon>
        <taxon>Ixodidae</taxon>
        <taxon>Hyalomminae</taxon>
        <taxon>Hyalomma</taxon>
    </lineage>
</organism>
<protein>
    <submittedName>
        <fullName evidence="1">Uncharacterized protein</fullName>
    </submittedName>
</protein>
<name>A0ACB7RT82_HYAAI</name>
<dbReference type="EMBL" id="CM023488">
    <property type="protein sequence ID" value="KAH6924097.1"/>
    <property type="molecule type" value="Genomic_DNA"/>
</dbReference>
<sequence>MGNEVGALERELDNLRHEFRKEIRELMQGVVFLSRHYQNMKSDCESVKSENVALKTAQEPLLEEILALKNK</sequence>
<dbReference type="Proteomes" id="UP000821845">
    <property type="component" value="Chromosome 8"/>
</dbReference>
<evidence type="ECO:0000313" key="1">
    <source>
        <dbReference type="EMBL" id="KAH6924097.1"/>
    </source>
</evidence>
<gene>
    <name evidence="1" type="ORF">HPB50_011585</name>
</gene>
<accession>A0ACB7RT82</accession>
<comment type="caution">
    <text evidence="1">The sequence shown here is derived from an EMBL/GenBank/DDBJ whole genome shotgun (WGS) entry which is preliminary data.</text>
</comment>
<keyword evidence="2" id="KW-1185">Reference proteome</keyword>